<dbReference type="EMBL" id="AONQ01000043">
    <property type="protein sequence ID" value="EME69101.1"/>
    <property type="molecule type" value="Genomic_DNA"/>
</dbReference>
<name>M2Y7U3_9PROT</name>
<dbReference type="AlphaFoldDB" id="M2Y7U3"/>
<dbReference type="Proteomes" id="UP000011744">
    <property type="component" value="Unassembled WGS sequence"/>
</dbReference>
<sequence length="173" mass="18221">MGLASLWAGIKGRFRRMPVGKAGGPAVALRPSAVRPQAPQTGFLDPDTFAQALLDASAGGKGGDHRLHVFSLSDFRQAVGSKWGKLSGLLEVAGDAIIRRHVDLSKDVITRLDAEIACLSMPAATRQESRARVASIAADLSTYLFGDALIDGRRPQVVAANMAVQDAVTEEGT</sequence>
<accession>M2Y7U3</accession>
<evidence type="ECO:0000313" key="1">
    <source>
        <dbReference type="EMBL" id="EME69101.1"/>
    </source>
</evidence>
<protein>
    <submittedName>
        <fullName evidence="1">Uncharacterized protein</fullName>
    </submittedName>
</protein>
<proteinExistence type="predicted"/>
<organism evidence="1 2">
    <name type="scientific">Paramagnetospirillum caucaseum</name>
    <dbReference type="NCBI Taxonomy" id="1244869"/>
    <lineage>
        <taxon>Bacteria</taxon>
        <taxon>Pseudomonadati</taxon>
        <taxon>Pseudomonadota</taxon>
        <taxon>Alphaproteobacteria</taxon>
        <taxon>Rhodospirillales</taxon>
        <taxon>Magnetospirillaceae</taxon>
        <taxon>Paramagnetospirillum</taxon>
    </lineage>
</organism>
<keyword evidence="2" id="KW-1185">Reference proteome</keyword>
<evidence type="ECO:0000313" key="2">
    <source>
        <dbReference type="Proteomes" id="UP000011744"/>
    </source>
</evidence>
<feature type="non-terminal residue" evidence="1">
    <location>
        <position position="173"/>
    </location>
</feature>
<comment type="caution">
    <text evidence="1">The sequence shown here is derived from an EMBL/GenBank/DDBJ whole genome shotgun (WGS) entry which is preliminary data.</text>
</comment>
<dbReference type="STRING" id="1244869.H261_15250"/>
<reference evidence="1 2" key="1">
    <citation type="journal article" date="2014" name="Genome Announc.">
        <title>Draft Genome Sequence of Magnetospirillum sp. Strain SO-1, a Freshwater Magnetotactic Bacterium Isolated from the Ol'khovka River, Russia.</title>
        <authorList>
            <person name="Grouzdev D.S."/>
            <person name="Dziuba M.V."/>
            <person name="Sukhacheva M.S."/>
            <person name="Mardanov A.V."/>
            <person name="Beletskiy A.V."/>
            <person name="Kuznetsov B.B."/>
            <person name="Skryabin K.G."/>
        </authorList>
    </citation>
    <scope>NUCLEOTIDE SEQUENCE [LARGE SCALE GENOMIC DNA]</scope>
    <source>
        <strain evidence="1 2">SO-1</strain>
    </source>
</reference>
<gene>
    <name evidence="1" type="ORF">H261_15250</name>
</gene>